<evidence type="ECO:0000313" key="3">
    <source>
        <dbReference type="EMBL" id="WEB40980.1"/>
    </source>
</evidence>
<name>A0ABY8AAN6_9ACTN</name>
<evidence type="ECO:0000256" key="1">
    <source>
        <dbReference type="SAM" id="MobiDB-lite"/>
    </source>
</evidence>
<dbReference type="Gene3D" id="2.20.25.650">
    <property type="entry name" value="Tachylectin-2-like"/>
    <property type="match status" value="1"/>
</dbReference>
<reference evidence="3 4" key="1">
    <citation type="submission" date="2022-03" db="EMBL/GenBank/DDBJ databases">
        <title>Streptomyces yunnanensis P86,complete genome.</title>
        <authorList>
            <person name="Chen S."/>
            <person name="Zhang Q."/>
        </authorList>
    </citation>
    <scope>NUCLEOTIDE SEQUENCE [LARGE SCALE GENOMIC DNA]</scope>
    <source>
        <strain evidence="3 4">P86</strain>
    </source>
</reference>
<dbReference type="EMBL" id="CP095749">
    <property type="protein sequence ID" value="WEB40980.1"/>
    <property type="molecule type" value="Genomic_DNA"/>
</dbReference>
<organism evidence="3 4">
    <name type="scientific">Streptomyces yunnanensis</name>
    <dbReference type="NCBI Taxonomy" id="156453"/>
    <lineage>
        <taxon>Bacteria</taxon>
        <taxon>Bacillati</taxon>
        <taxon>Actinomycetota</taxon>
        <taxon>Actinomycetes</taxon>
        <taxon>Kitasatosporales</taxon>
        <taxon>Streptomycetaceae</taxon>
        <taxon>Streptomyces</taxon>
    </lineage>
</organism>
<feature type="region of interest" description="Disordered" evidence="1">
    <location>
        <begin position="742"/>
        <end position="766"/>
    </location>
</feature>
<dbReference type="InterPro" id="IPR028994">
    <property type="entry name" value="Integrin_alpha_N"/>
</dbReference>
<feature type="signal peptide" evidence="2">
    <location>
        <begin position="1"/>
        <end position="44"/>
    </location>
</feature>
<sequence>MPRSAVPRRPRTQAPAARSRRLVTGAVALALAVTAGPFVAPAVAAPTAFARTDAPARTLKIAAGSQIVSAGRTGFLSVDAQHQVLWTRYSDGLTTKLTQDDPTSRYDTEHGTASDVVALGDNPVMGASRKITLRDMTTGSSTLVDLTTYGYHYLGTVGSRVLAYERDKDKGTVRAHVLQVTGDKVTDRVITGLPDRTREVDLESGLGDRAVLRYSTTPPDVDDRGMYDYAVADLAAATVDTDHGMVGGYTSRTALSPTHLALAGGMFMLDTEASLRTRELGGDHKRWSMDLNHVTGPLVGLVGNWALYGNSWQLNEGTTYTGADGRIRAVPIGGGTPRALLEHASSATPTPDGDLLVMGGTVENGEGLYRVSPGADGAPVATLMASTGERTGLTLVGADAPAVAELDKGHWRPRWQLSHGNADVTVTLRHTASGATREFALRIDPAKWEDKGPTWVDLDWDGLLGPSYAPDRAAPNGGYTWKLTAKPRNGIGPVLDAGGTFTVTRRPAPHDYNDNGSPDLLLRNGWGDLERTDTYRDPEDARLKGRDAARIGGGWDTYDQVTAVGNVAGAPHGDLVARDKAGVLWLYLGKGDGNFDGRVRIGAGWGDYTQLTGGGDIDGDGRGDLLARDSAGVLWLYKGTGSWKAPFAPRVKIGGGWNVYDRIISVGDVAGGPAGDVVARDKNGVLWSYLGKGDGNFDGRVKIGGGWGGYTQMIGIGDANSDGKADLLVTSSDGDSYVYHGTGDGQAPFAPREQTGISVHPGQTLS</sequence>
<dbReference type="RefSeq" id="WP_275308091.1">
    <property type="nucleotide sequence ID" value="NZ_CP095749.1"/>
</dbReference>
<protein>
    <submittedName>
        <fullName evidence="3">VCBS repeat-containing protein</fullName>
    </submittedName>
</protein>
<evidence type="ECO:0000256" key="2">
    <source>
        <dbReference type="SAM" id="SignalP"/>
    </source>
</evidence>
<dbReference type="SUPFAM" id="SSF69318">
    <property type="entry name" value="Integrin alpha N-terminal domain"/>
    <property type="match status" value="1"/>
</dbReference>
<keyword evidence="4" id="KW-1185">Reference proteome</keyword>
<proteinExistence type="predicted"/>
<evidence type="ECO:0000313" key="4">
    <source>
        <dbReference type="Proteomes" id="UP001218629"/>
    </source>
</evidence>
<keyword evidence="2" id="KW-0732">Signal</keyword>
<gene>
    <name evidence="3" type="ORF">MOV08_17980</name>
</gene>
<accession>A0ABY8AAN6</accession>
<feature type="compositionally biased region" description="Polar residues" evidence="1">
    <location>
        <begin position="755"/>
        <end position="766"/>
    </location>
</feature>
<feature type="chain" id="PRO_5046173065" evidence="2">
    <location>
        <begin position="45"/>
        <end position="766"/>
    </location>
</feature>
<dbReference type="Proteomes" id="UP001218629">
    <property type="component" value="Chromosome"/>
</dbReference>